<reference evidence="2 3" key="1">
    <citation type="journal article" date="2016" name="Genome Biol. Evol.">
        <title>Divergent and convergent evolution of fungal pathogenicity.</title>
        <authorList>
            <person name="Shang Y."/>
            <person name="Xiao G."/>
            <person name="Zheng P."/>
            <person name="Cen K."/>
            <person name="Zhan S."/>
            <person name="Wang C."/>
        </authorList>
    </citation>
    <scope>NUCLEOTIDE SEQUENCE [LARGE SCALE GENOMIC DNA]</scope>
    <source>
        <strain evidence="2 3">RCEF 264</strain>
    </source>
</reference>
<protein>
    <submittedName>
        <fullName evidence="2">Uncharacterized protein</fullName>
    </submittedName>
</protein>
<feature type="compositionally biased region" description="Basic and acidic residues" evidence="1">
    <location>
        <begin position="233"/>
        <end position="246"/>
    </location>
</feature>
<dbReference type="EMBL" id="AZHD01000010">
    <property type="protein sequence ID" value="OAA59793.1"/>
    <property type="molecule type" value="Genomic_DNA"/>
</dbReference>
<sequence length="355" mass="39322">MTQTVASLSPLPSLTELGLLSQPTLVQAWWASSPSILDGGTCTPKRHDRHTPRAWSRFQSRYRSRSPSPSPARKRRAISKEREKDGSVFAPGPLPFPVSVGTDVGDKNDDESNGERVSTPVLNTAPTAERRRSIDKEATDRERRAVLGLCLEAEGKVARREKETRTEDNDDHGNGRINKTKDTTDMHNDNDETSNAERNNGTAETAEQKTTTLSIRAHPPPPSLRPLLPWPACRKDCPKSKGDHNPKSSNLTSLLDSDGACSQLAVDQCVLPGAAMNRPPKRKRGTCLALLRDEKDVREPKRPLASPRRPFWRVGRPDGVDANLVLPVPPSSQLFVLYKYDRVDELGGRRRGSRL</sequence>
<evidence type="ECO:0000256" key="1">
    <source>
        <dbReference type="SAM" id="MobiDB-lite"/>
    </source>
</evidence>
<organism evidence="2 3">
    <name type="scientific">Niveomyces insectorum RCEF 264</name>
    <dbReference type="NCBI Taxonomy" id="1081102"/>
    <lineage>
        <taxon>Eukaryota</taxon>
        <taxon>Fungi</taxon>
        <taxon>Dikarya</taxon>
        <taxon>Ascomycota</taxon>
        <taxon>Pezizomycotina</taxon>
        <taxon>Sordariomycetes</taxon>
        <taxon>Hypocreomycetidae</taxon>
        <taxon>Hypocreales</taxon>
        <taxon>Cordycipitaceae</taxon>
        <taxon>Niveomyces</taxon>
    </lineage>
</organism>
<evidence type="ECO:0000313" key="3">
    <source>
        <dbReference type="Proteomes" id="UP000076874"/>
    </source>
</evidence>
<evidence type="ECO:0000313" key="2">
    <source>
        <dbReference type="EMBL" id="OAA59793.1"/>
    </source>
</evidence>
<dbReference type="AlphaFoldDB" id="A0A167SNU2"/>
<feature type="compositionally biased region" description="Basic and acidic residues" evidence="1">
    <location>
        <begin position="128"/>
        <end position="139"/>
    </location>
</feature>
<gene>
    <name evidence="2" type="ORF">SPI_05991</name>
</gene>
<feature type="region of interest" description="Disordered" evidence="1">
    <location>
        <begin position="157"/>
        <end position="251"/>
    </location>
</feature>
<accession>A0A167SNU2</accession>
<feature type="region of interest" description="Disordered" evidence="1">
    <location>
        <begin position="36"/>
        <end position="139"/>
    </location>
</feature>
<proteinExistence type="predicted"/>
<feature type="compositionally biased region" description="Polar residues" evidence="1">
    <location>
        <begin position="196"/>
        <end position="214"/>
    </location>
</feature>
<keyword evidence="3" id="KW-1185">Reference proteome</keyword>
<dbReference type="Proteomes" id="UP000076874">
    <property type="component" value="Unassembled WGS sequence"/>
</dbReference>
<feature type="compositionally biased region" description="Low complexity" evidence="1">
    <location>
        <begin position="56"/>
        <end position="67"/>
    </location>
</feature>
<feature type="compositionally biased region" description="Basic and acidic residues" evidence="1">
    <location>
        <begin position="157"/>
        <end position="190"/>
    </location>
</feature>
<name>A0A167SNU2_9HYPO</name>
<comment type="caution">
    <text evidence="2">The sequence shown here is derived from an EMBL/GenBank/DDBJ whole genome shotgun (WGS) entry which is preliminary data.</text>
</comment>